<reference evidence="1 2" key="1">
    <citation type="submission" date="2019-05" db="EMBL/GenBank/DDBJ databases">
        <title>Hymenobacter edaphi sp. nov., isolated from abandoned arsenic-contaminated farmland soil.</title>
        <authorList>
            <person name="Nie L."/>
        </authorList>
    </citation>
    <scope>NUCLEOTIDE SEQUENCE [LARGE SCALE GENOMIC DNA]</scope>
    <source>
        <strain evidence="1 2">1-3-3-8</strain>
    </source>
</reference>
<protein>
    <recommendedName>
        <fullName evidence="3">STAS/SEC14 domain-containing protein</fullName>
    </recommendedName>
</protein>
<evidence type="ECO:0008006" key="3">
    <source>
        <dbReference type="Google" id="ProtNLM"/>
    </source>
</evidence>
<dbReference type="OrthoDB" id="884362at2"/>
<evidence type="ECO:0000313" key="1">
    <source>
        <dbReference type="EMBL" id="TLM95517.1"/>
    </source>
</evidence>
<evidence type="ECO:0000313" key="2">
    <source>
        <dbReference type="Proteomes" id="UP000305517"/>
    </source>
</evidence>
<accession>A0A5R8WUY3</accession>
<dbReference type="Proteomes" id="UP000305517">
    <property type="component" value="Unassembled WGS sequence"/>
</dbReference>
<name>A0A5R8WUY3_9BACT</name>
<sequence>MSTAPTDFVDLSFRTDLGLLFSRWLRSTSDAEVRLGYEAALAVAAPHGARYWLLDMRRRGPASLAATRWVIDTFLPRLAEYFAQPVYLAYLLSPSHLTDFAPTARPAAPKAYEVALFSDEAAALHWLEHCRHAEAAPTPVL</sequence>
<proteinExistence type="predicted"/>
<dbReference type="RefSeq" id="WP_138076018.1">
    <property type="nucleotide sequence ID" value="NZ_VAJM01000002.1"/>
</dbReference>
<dbReference type="AlphaFoldDB" id="A0A5R8WUY3"/>
<organism evidence="1 2">
    <name type="scientific">Hymenobacter jeollabukensis</name>
    <dbReference type="NCBI Taxonomy" id="2025313"/>
    <lineage>
        <taxon>Bacteria</taxon>
        <taxon>Pseudomonadati</taxon>
        <taxon>Bacteroidota</taxon>
        <taxon>Cytophagia</taxon>
        <taxon>Cytophagales</taxon>
        <taxon>Hymenobacteraceae</taxon>
        <taxon>Hymenobacter</taxon>
    </lineage>
</organism>
<dbReference type="EMBL" id="VAJM01000002">
    <property type="protein sequence ID" value="TLM95517.1"/>
    <property type="molecule type" value="Genomic_DNA"/>
</dbReference>
<keyword evidence="2" id="KW-1185">Reference proteome</keyword>
<comment type="caution">
    <text evidence="1">The sequence shown here is derived from an EMBL/GenBank/DDBJ whole genome shotgun (WGS) entry which is preliminary data.</text>
</comment>
<gene>
    <name evidence="1" type="ORF">FDY95_06955</name>
</gene>